<dbReference type="PANTHER" id="PTHR21432">
    <property type="entry name" value="ACETYL-COA HYDROLASE-RELATED"/>
    <property type="match status" value="1"/>
</dbReference>
<dbReference type="InterPro" id="IPR026888">
    <property type="entry name" value="AcetylCoA_hyd_C"/>
</dbReference>
<dbReference type="PANTHER" id="PTHR21432:SF20">
    <property type="entry name" value="ACETYL-COA HYDROLASE"/>
    <property type="match status" value="1"/>
</dbReference>
<dbReference type="GO" id="GO:0016787">
    <property type="term" value="F:hydrolase activity"/>
    <property type="evidence" value="ECO:0007669"/>
    <property type="project" value="UniProtKB-KW"/>
</dbReference>
<gene>
    <name evidence="5" type="ORF">E1956_08655</name>
</gene>
<dbReference type="Proteomes" id="UP000295727">
    <property type="component" value="Chromosome 1"/>
</dbReference>
<comment type="similarity">
    <text evidence="1">Belongs to the acetyl-CoA hydrolase/transferase family.</text>
</comment>
<proteinExistence type="inferred from homology"/>
<dbReference type="InterPro" id="IPR046433">
    <property type="entry name" value="ActCoA_hydro"/>
</dbReference>
<dbReference type="InterPro" id="IPR037171">
    <property type="entry name" value="NagB/RpiA_transferase-like"/>
</dbReference>
<evidence type="ECO:0000259" key="3">
    <source>
        <dbReference type="Pfam" id="PF02550"/>
    </source>
</evidence>
<dbReference type="InterPro" id="IPR038460">
    <property type="entry name" value="AcetylCoA_hyd_C_sf"/>
</dbReference>
<sequence>MSRAARVVEADALDFTQYVRSGDLVAWGQCGAEPCTLTARLMAQRKAIAAQGGQGRASGRFRVFIGASWSETLEPEHADVVDFLAYGAAGTNRRLERAGVLDILPCHYSQFREAFTRGPNRVDVLLLQVAPADESGRYSLSIAHEYLVPLIETARVVIAEVNAAAPWTYGERMLRAEDFDVLVHTERMPLEAPAAQAGAVEARIAAHVAGLVEDGSTLQFGLGVLPEAIAQRLDDRRDLGVHTGTIGDAIAGLVEAGVVTNARKTRDAGVSIAGTMMGTRRVYGFAHRNAQVQFCSTAYTHDIDVLGSIDRFVAINSALEVDLTGQVNAEVAAGRYVGAVGGALDFMRGAARSRGGMAIVALASSTRHGSRIVARLAGPVSTPRGDAAVIVTEHGVADLRGLTLAQRVERMLAIAPPECREALAAGHHAQRDTLAA</sequence>
<organism evidence="5 6">
    <name type="scientific">Paraburkholderia pallida</name>
    <dbReference type="NCBI Taxonomy" id="2547399"/>
    <lineage>
        <taxon>Bacteria</taxon>
        <taxon>Pseudomonadati</taxon>
        <taxon>Pseudomonadota</taxon>
        <taxon>Betaproteobacteria</taxon>
        <taxon>Burkholderiales</taxon>
        <taxon>Burkholderiaceae</taxon>
        <taxon>Paraburkholderia</taxon>
    </lineage>
</organism>
<feature type="domain" description="Acetyl-CoA hydrolase/transferase C-terminal" evidence="4">
    <location>
        <begin position="278"/>
        <end position="424"/>
    </location>
</feature>
<keyword evidence="5" id="KW-0378">Hydrolase</keyword>
<dbReference type="InterPro" id="IPR003702">
    <property type="entry name" value="ActCoA_hydro_N"/>
</dbReference>
<evidence type="ECO:0000313" key="6">
    <source>
        <dbReference type="Proteomes" id="UP000295727"/>
    </source>
</evidence>
<accession>A0A4P7CRH8</accession>
<dbReference type="Gene3D" id="3.40.1080.10">
    <property type="entry name" value="Glutaconate Coenzyme A-transferase"/>
    <property type="match status" value="1"/>
</dbReference>
<dbReference type="KEGG" id="ppai:E1956_08655"/>
<dbReference type="GO" id="GO:0006083">
    <property type="term" value="P:acetate metabolic process"/>
    <property type="evidence" value="ECO:0007669"/>
    <property type="project" value="InterPro"/>
</dbReference>
<dbReference type="Gene3D" id="3.40.1080.20">
    <property type="entry name" value="Acetyl-CoA hydrolase/transferase C-terminal domain"/>
    <property type="match status" value="1"/>
</dbReference>
<dbReference type="GO" id="GO:0008775">
    <property type="term" value="F:acetate CoA-transferase activity"/>
    <property type="evidence" value="ECO:0007669"/>
    <property type="project" value="InterPro"/>
</dbReference>
<evidence type="ECO:0000256" key="2">
    <source>
        <dbReference type="ARBA" id="ARBA00022679"/>
    </source>
</evidence>
<dbReference type="SUPFAM" id="SSF100950">
    <property type="entry name" value="NagB/RpiA/CoA transferase-like"/>
    <property type="match status" value="2"/>
</dbReference>
<dbReference type="OrthoDB" id="9801795at2"/>
<keyword evidence="6" id="KW-1185">Reference proteome</keyword>
<keyword evidence="2" id="KW-0808">Transferase</keyword>
<name>A0A4P7CRH8_9BURK</name>
<dbReference type="Pfam" id="PF13336">
    <property type="entry name" value="AcetylCoA_hyd_C"/>
    <property type="match status" value="1"/>
</dbReference>
<protein>
    <submittedName>
        <fullName evidence="5">Acetyl-CoA hydrolase</fullName>
    </submittedName>
</protein>
<dbReference type="Pfam" id="PF02550">
    <property type="entry name" value="AcetylCoA_hydro"/>
    <property type="match status" value="1"/>
</dbReference>
<evidence type="ECO:0000256" key="1">
    <source>
        <dbReference type="ARBA" id="ARBA00009632"/>
    </source>
</evidence>
<dbReference type="RefSeq" id="WP_134748223.1">
    <property type="nucleotide sequence ID" value="NZ_CP038148.1"/>
</dbReference>
<evidence type="ECO:0000259" key="4">
    <source>
        <dbReference type="Pfam" id="PF13336"/>
    </source>
</evidence>
<dbReference type="Gene3D" id="3.30.750.70">
    <property type="entry name" value="4-hydroxybutyrate coenzyme like domains"/>
    <property type="match status" value="1"/>
</dbReference>
<dbReference type="AlphaFoldDB" id="A0A4P7CRH8"/>
<dbReference type="EMBL" id="CP038148">
    <property type="protein sequence ID" value="QBQ97236.1"/>
    <property type="molecule type" value="Genomic_DNA"/>
</dbReference>
<evidence type="ECO:0000313" key="5">
    <source>
        <dbReference type="EMBL" id="QBQ97236.1"/>
    </source>
</evidence>
<reference evidence="5 6" key="1">
    <citation type="submission" date="2019-03" db="EMBL/GenBank/DDBJ databases">
        <title>Paraburkholderia sp. 7MH5, isolated from subtropical forest soil.</title>
        <authorList>
            <person name="Gao Z.-H."/>
            <person name="Qiu L.-H."/>
        </authorList>
    </citation>
    <scope>NUCLEOTIDE SEQUENCE [LARGE SCALE GENOMIC DNA]</scope>
    <source>
        <strain evidence="5 6">7MH5</strain>
    </source>
</reference>
<feature type="domain" description="Acetyl-CoA hydrolase/transferase N-terminal" evidence="3">
    <location>
        <begin position="12"/>
        <end position="180"/>
    </location>
</feature>